<dbReference type="AlphaFoldDB" id="A0A4R0RAZ9"/>
<dbReference type="EMBL" id="RWJN01000273">
    <property type="protein sequence ID" value="TCD63823.1"/>
    <property type="molecule type" value="Genomic_DNA"/>
</dbReference>
<feature type="region of interest" description="Disordered" evidence="1">
    <location>
        <begin position="32"/>
        <end position="62"/>
    </location>
</feature>
<dbReference type="Proteomes" id="UP000292702">
    <property type="component" value="Unassembled WGS sequence"/>
</dbReference>
<proteinExistence type="predicted"/>
<protein>
    <submittedName>
        <fullName evidence="2">Uncharacterized protein</fullName>
    </submittedName>
</protein>
<sequence>MNSTGSAAITISSDGSSTLVSDGSFTTAVDMTISSDDAGDGAPSPDRTSSNVSDSDSDSDDVTIRNAQNVVDADAQYRGVVVHEAASNHRMANQNRLWGSSLLSVAERGSFNGSEFLVQELQESLKRRDDLSQSMHDTDASITVAVNELLSPHSLAHTTMDGLLSQTTVALPQRALFQLSSIKRVETITQHILQFGAEIGALAKTMSMVLHVLSLEHAIVLLEQSLSDTGIEDTMVLEGTSEVHIAPHIRLPVIQDFIVLATSTLNHLHSTSHVLTASAATLAELITAL</sequence>
<accession>A0A4R0RAZ9</accession>
<comment type="caution">
    <text evidence="2">The sequence shown here is derived from an EMBL/GenBank/DDBJ whole genome shotgun (WGS) entry which is preliminary data.</text>
</comment>
<gene>
    <name evidence="2" type="ORF">EIP91_004918</name>
</gene>
<keyword evidence="3" id="KW-1185">Reference proteome</keyword>
<name>A0A4R0RAZ9_9APHY</name>
<reference evidence="2 3" key="1">
    <citation type="submission" date="2018-11" db="EMBL/GenBank/DDBJ databases">
        <title>Genome assembly of Steccherinum ochraceum LE-BIN_3174, the white-rot fungus of the Steccherinaceae family (The Residual Polyporoid clade, Polyporales, Basidiomycota).</title>
        <authorList>
            <person name="Fedorova T.V."/>
            <person name="Glazunova O.A."/>
            <person name="Landesman E.O."/>
            <person name="Moiseenko K.V."/>
            <person name="Psurtseva N.V."/>
            <person name="Savinova O.S."/>
            <person name="Shakhova N.V."/>
            <person name="Tyazhelova T.V."/>
            <person name="Vasina D.V."/>
        </authorList>
    </citation>
    <scope>NUCLEOTIDE SEQUENCE [LARGE SCALE GENOMIC DNA]</scope>
    <source>
        <strain evidence="2 3">LE-BIN_3174</strain>
    </source>
</reference>
<evidence type="ECO:0000313" key="3">
    <source>
        <dbReference type="Proteomes" id="UP000292702"/>
    </source>
</evidence>
<evidence type="ECO:0000313" key="2">
    <source>
        <dbReference type="EMBL" id="TCD63823.1"/>
    </source>
</evidence>
<evidence type="ECO:0000256" key="1">
    <source>
        <dbReference type="SAM" id="MobiDB-lite"/>
    </source>
</evidence>
<organism evidence="2 3">
    <name type="scientific">Steccherinum ochraceum</name>
    <dbReference type="NCBI Taxonomy" id="92696"/>
    <lineage>
        <taxon>Eukaryota</taxon>
        <taxon>Fungi</taxon>
        <taxon>Dikarya</taxon>
        <taxon>Basidiomycota</taxon>
        <taxon>Agaricomycotina</taxon>
        <taxon>Agaricomycetes</taxon>
        <taxon>Polyporales</taxon>
        <taxon>Steccherinaceae</taxon>
        <taxon>Steccherinum</taxon>
    </lineage>
</organism>